<reference evidence="2 3" key="1">
    <citation type="submission" date="2020-08" db="EMBL/GenBank/DDBJ databases">
        <title>Plant Genome Project.</title>
        <authorList>
            <person name="Zhang R.-G."/>
        </authorList>
    </citation>
    <scope>NUCLEOTIDE SEQUENCE [LARGE SCALE GENOMIC DNA]</scope>
    <source>
        <tissue evidence="2">Rhizome</tissue>
    </source>
</reference>
<keyword evidence="1" id="KW-1133">Transmembrane helix</keyword>
<comment type="caution">
    <text evidence="2">The sequence shown here is derived from an EMBL/GenBank/DDBJ whole genome shotgun (WGS) entry which is preliminary data.</text>
</comment>
<keyword evidence="1" id="KW-0472">Membrane</keyword>
<evidence type="ECO:0008006" key="4">
    <source>
        <dbReference type="Google" id="ProtNLM"/>
    </source>
</evidence>
<proteinExistence type="predicted"/>
<feature type="transmembrane region" description="Helical" evidence="1">
    <location>
        <begin position="66"/>
        <end position="83"/>
    </location>
</feature>
<sequence>MGSGKAVASRFAVDLHPSIRELKEKHQRDLQNLTLATQPFKILQLFVFATLKYLKQWLVYVLKKGGWIMALTFLLAAIGFILANDDSTSEKHIQELLRYTRYVLWWVTLGVASSIGLGSGLHTFVLYLGPHIAFFTIKALKCGRVDLKTAPYDTIVLKRRPSWLEKKCSEFGPPVFPLSSGTLVRVPISNILPHVQLEAVLWGLGTAIGELPPYFISRAARLSGSKMEMEELSEAPSDGLISASLRQIKRWFFTHFQHLNFLTVLILASVPNPLFDLAGIMCGQFGIPFWKFFLATLIGKALIKTHIQVDVPFFWLC</sequence>
<name>A0A8J5KXF5_ZINOF</name>
<protein>
    <recommendedName>
        <fullName evidence="4">SNARE associated Golgi protein family</fullName>
    </recommendedName>
</protein>
<organism evidence="2 3">
    <name type="scientific">Zingiber officinale</name>
    <name type="common">Ginger</name>
    <name type="synonym">Amomum zingiber</name>
    <dbReference type="NCBI Taxonomy" id="94328"/>
    <lineage>
        <taxon>Eukaryota</taxon>
        <taxon>Viridiplantae</taxon>
        <taxon>Streptophyta</taxon>
        <taxon>Embryophyta</taxon>
        <taxon>Tracheophyta</taxon>
        <taxon>Spermatophyta</taxon>
        <taxon>Magnoliopsida</taxon>
        <taxon>Liliopsida</taxon>
        <taxon>Zingiberales</taxon>
        <taxon>Zingiberaceae</taxon>
        <taxon>Zingiber</taxon>
    </lineage>
</organism>
<evidence type="ECO:0000256" key="1">
    <source>
        <dbReference type="SAM" id="Phobius"/>
    </source>
</evidence>
<evidence type="ECO:0000313" key="2">
    <source>
        <dbReference type="EMBL" id="KAG6493204.1"/>
    </source>
</evidence>
<dbReference type="EMBL" id="JACMSC010000013">
    <property type="protein sequence ID" value="KAG6493204.1"/>
    <property type="molecule type" value="Genomic_DNA"/>
</dbReference>
<gene>
    <name evidence="2" type="ORF">ZIOFF_048181</name>
</gene>
<evidence type="ECO:0000313" key="3">
    <source>
        <dbReference type="Proteomes" id="UP000734854"/>
    </source>
</evidence>
<keyword evidence="1" id="KW-0812">Transmembrane</keyword>
<feature type="transmembrane region" description="Helical" evidence="1">
    <location>
        <begin position="103"/>
        <end position="128"/>
    </location>
</feature>
<dbReference type="AlphaFoldDB" id="A0A8J5KXF5"/>
<accession>A0A8J5KXF5</accession>
<keyword evidence="3" id="KW-1185">Reference proteome</keyword>
<dbReference type="Proteomes" id="UP000734854">
    <property type="component" value="Unassembled WGS sequence"/>
</dbReference>